<organism evidence="2">
    <name type="scientific">Arion vulgaris</name>
    <dbReference type="NCBI Taxonomy" id="1028688"/>
    <lineage>
        <taxon>Eukaryota</taxon>
        <taxon>Metazoa</taxon>
        <taxon>Spiralia</taxon>
        <taxon>Lophotrochozoa</taxon>
        <taxon>Mollusca</taxon>
        <taxon>Gastropoda</taxon>
        <taxon>Heterobranchia</taxon>
        <taxon>Euthyneura</taxon>
        <taxon>Panpulmonata</taxon>
        <taxon>Eupulmonata</taxon>
        <taxon>Stylommatophora</taxon>
        <taxon>Helicina</taxon>
        <taxon>Arionoidea</taxon>
        <taxon>Arionidae</taxon>
        <taxon>Arion</taxon>
    </lineage>
</organism>
<name>A0A0B6Y6X7_9EUPU</name>
<reference evidence="2" key="1">
    <citation type="submission" date="2014-12" db="EMBL/GenBank/DDBJ databases">
        <title>Insight into the proteome of Arion vulgaris.</title>
        <authorList>
            <person name="Aradska J."/>
            <person name="Bulat T."/>
            <person name="Smidak R."/>
            <person name="Sarate P."/>
            <person name="Gangsoo J."/>
            <person name="Sialana F."/>
            <person name="Bilban M."/>
            <person name="Lubec G."/>
        </authorList>
    </citation>
    <scope>NUCLEOTIDE SEQUENCE</scope>
    <source>
        <tissue evidence="2">Skin</tissue>
    </source>
</reference>
<evidence type="ECO:0000256" key="1">
    <source>
        <dbReference type="SAM" id="MobiDB-lite"/>
    </source>
</evidence>
<feature type="non-terminal residue" evidence="2">
    <location>
        <position position="69"/>
    </location>
</feature>
<accession>A0A0B6Y6X7</accession>
<protein>
    <submittedName>
        <fullName evidence="2">Uncharacterized protein</fullName>
    </submittedName>
</protein>
<evidence type="ECO:0000313" key="2">
    <source>
        <dbReference type="EMBL" id="CEK52087.1"/>
    </source>
</evidence>
<proteinExistence type="predicted"/>
<feature type="region of interest" description="Disordered" evidence="1">
    <location>
        <begin position="35"/>
        <end position="69"/>
    </location>
</feature>
<gene>
    <name evidence="2" type="primary">ORF15452</name>
</gene>
<dbReference type="EMBL" id="HACG01005222">
    <property type="protein sequence ID" value="CEK52087.1"/>
    <property type="molecule type" value="Transcribed_RNA"/>
</dbReference>
<dbReference type="AlphaFoldDB" id="A0A0B6Y6X7"/>
<sequence>CISNEASTSAPTKSKSSSFLDSFLSYLNQYPSSEIIQQGRKRNTSGPPGIKGLQKRRSSLDRLTTQVTE</sequence>
<feature type="non-terminal residue" evidence="2">
    <location>
        <position position="1"/>
    </location>
</feature>